<dbReference type="Pfam" id="PF13318">
    <property type="entry name" value="AtzG-like"/>
    <property type="match status" value="1"/>
</dbReference>
<gene>
    <name evidence="1" type="ORF">V4F39_02910</name>
</gene>
<organism evidence="1 2">
    <name type="scientific">Aquincola agrisoli</name>
    <dbReference type="NCBI Taxonomy" id="3119538"/>
    <lineage>
        <taxon>Bacteria</taxon>
        <taxon>Pseudomonadati</taxon>
        <taxon>Pseudomonadota</taxon>
        <taxon>Betaproteobacteria</taxon>
        <taxon>Burkholderiales</taxon>
        <taxon>Sphaerotilaceae</taxon>
        <taxon>Aquincola</taxon>
    </lineage>
</organism>
<keyword evidence="2" id="KW-1185">Reference proteome</keyword>
<proteinExistence type="predicted"/>
<dbReference type="InterPro" id="IPR025148">
    <property type="entry name" value="AtzG-like"/>
</dbReference>
<accession>A0AAW9QCM3</accession>
<reference evidence="1 2" key="1">
    <citation type="submission" date="2024-02" db="EMBL/GenBank/DDBJ databases">
        <title>Genome sequence of Aquincola sp. MAHUQ-54.</title>
        <authorList>
            <person name="Huq M.A."/>
        </authorList>
    </citation>
    <scope>NUCLEOTIDE SEQUENCE [LARGE SCALE GENOMIC DNA]</scope>
    <source>
        <strain evidence="1 2">MAHUQ-54</strain>
    </source>
</reference>
<dbReference type="Proteomes" id="UP001336250">
    <property type="component" value="Unassembled WGS sequence"/>
</dbReference>
<dbReference type="AlphaFoldDB" id="A0AAW9QCM3"/>
<protein>
    <submittedName>
        <fullName evidence="1">DUF4089 domain-containing protein</fullName>
    </submittedName>
</protein>
<evidence type="ECO:0000313" key="2">
    <source>
        <dbReference type="Proteomes" id="UP001336250"/>
    </source>
</evidence>
<comment type="caution">
    <text evidence="1">The sequence shown here is derived from an EMBL/GenBank/DDBJ whole genome shotgun (WGS) entry which is preliminary data.</text>
</comment>
<sequence length="70" mass="7222">MTMTPAQIEAYVDAASAAVGLPLSPVHRPGVLRYFGLAADMAALVNGLPLAPHDEPAGAFVPIGPDEVQR</sequence>
<name>A0AAW9QCM3_9BURK</name>
<evidence type="ECO:0000313" key="1">
    <source>
        <dbReference type="EMBL" id="MEF7612845.1"/>
    </source>
</evidence>
<dbReference type="EMBL" id="JAZIBG010000009">
    <property type="protein sequence ID" value="MEF7612845.1"/>
    <property type="molecule type" value="Genomic_DNA"/>
</dbReference>
<dbReference type="RefSeq" id="WP_332287736.1">
    <property type="nucleotide sequence ID" value="NZ_JAZIBG010000009.1"/>
</dbReference>